<dbReference type="RefSeq" id="WP_068133461.1">
    <property type="nucleotide sequence ID" value="NZ_AP014924.1"/>
</dbReference>
<dbReference type="PANTHER" id="PTHR43546">
    <property type="entry name" value="UPF0173 METAL-DEPENDENT HYDROLASE MJ1163-RELATED"/>
    <property type="match status" value="1"/>
</dbReference>
<dbReference type="SUPFAM" id="SSF56281">
    <property type="entry name" value="Metallo-hydrolase/oxidoreductase"/>
    <property type="match status" value="1"/>
</dbReference>
<accession>A0A0K2SGG8</accession>
<protein>
    <submittedName>
        <fullName evidence="2">Metal-dependent hydrolase</fullName>
    </submittedName>
</protein>
<evidence type="ECO:0000313" key="2">
    <source>
        <dbReference type="EMBL" id="BAS26196.1"/>
    </source>
</evidence>
<keyword evidence="2" id="KW-0378">Hydrolase</keyword>
<name>A0A0K2SGG8_LIMPI</name>
<reference evidence="3" key="2">
    <citation type="journal article" date="2016" name="Int. J. Syst. Evol. Microbiol.">
        <title>Complete genome sequence and cell structure of Limnochorda pilosa, a Gram-negative spore-former within the phylum Firmicutes.</title>
        <authorList>
            <person name="Watanabe M."/>
            <person name="Kojima H."/>
            <person name="Fukui M."/>
        </authorList>
    </citation>
    <scope>NUCLEOTIDE SEQUENCE [LARGE SCALE GENOMIC DNA]</scope>
    <source>
        <strain evidence="3">HC45</strain>
    </source>
</reference>
<organism evidence="2 3">
    <name type="scientific">Limnochorda pilosa</name>
    <dbReference type="NCBI Taxonomy" id="1555112"/>
    <lineage>
        <taxon>Bacteria</taxon>
        <taxon>Bacillati</taxon>
        <taxon>Bacillota</taxon>
        <taxon>Limnochordia</taxon>
        <taxon>Limnochordales</taxon>
        <taxon>Limnochordaceae</taxon>
        <taxon>Limnochorda</taxon>
    </lineage>
</organism>
<dbReference type="GO" id="GO:0016787">
    <property type="term" value="F:hydrolase activity"/>
    <property type="evidence" value="ECO:0007669"/>
    <property type="project" value="UniProtKB-KW"/>
</dbReference>
<gene>
    <name evidence="2" type="ORF">LIP_0339</name>
</gene>
<dbReference type="Gene3D" id="3.60.15.10">
    <property type="entry name" value="Ribonuclease Z/Hydroxyacylglutathione hydrolase-like"/>
    <property type="match status" value="1"/>
</dbReference>
<dbReference type="AlphaFoldDB" id="A0A0K2SGG8"/>
<dbReference type="InterPro" id="IPR050114">
    <property type="entry name" value="UPF0173_UPF0282_UlaG_hydrolase"/>
</dbReference>
<evidence type="ECO:0000313" key="3">
    <source>
        <dbReference type="Proteomes" id="UP000065807"/>
    </source>
</evidence>
<reference evidence="3" key="1">
    <citation type="submission" date="2015-07" db="EMBL/GenBank/DDBJ databases">
        <title>Complete genome sequence and phylogenetic analysis of Limnochorda pilosa.</title>
        <authorList>
            <person name="Watanabe M."/>
            <person name="Kojima H."/>
            <person name="Fukui M."/>
        </authorList>
    </citation>
    <scope>NUCLEOTIDE SEQUENCE [LARGE SCALE GENOMIC DNA]</scope>
    <source>
        <strain evidence="3">HC45</strain>
    </source>
</reference>
<keyword evidence="3" id="KW-1185">Reference proteome</keyword>
<feature type="chain" id="PRO_5039404773" evidence="1">
    <location>
        <begin position="25"/>
        <end position="248"/>
    </location>
</feature>
<dbReference type="Proteomes" id="UP000065807">
    <property type="component" value="Chromosome"/>
</dbReference>
<dbReference type="Pfam" id="PF13483">
    <property type="entry name" value="Lactamase_B_3"/>
    <property type="match status" value="1"/>
</dbReference>
<dbReference type="PANTHER" id="PTHR43546:SF3">
    <property type="entry name" value="UPF0173 METAL-DEPENDENT HYDROLASE MJ1163"/>
    <property type="match status" value="1"/>
</dbReference>
<evidence type="ECO:0000256" key="1">
    <source>
        <dbReference type="SAM" id="SignalP"/>
    </source>
</evidence>
<proteinExistence type="predicted"/>
<dbReference type="InterPro" id="IPR036866">
    <property type="entry name" value="RibonucZ/Hydroxyglut_hydro"/>
</dbReference>
<dbReference type="KEGG" id="lpil:LIP_0339"/>
<keyword evidence="1" id="KW-0732">Signal</keyword>
<dbReference type="EMBL" id="AP014924">
    <property type="protein sequence ID" value="BAS26196.1"/>
    <property type="molecule type" value="Genomic_DNA"/>
</dbReference>
<dbReference type="STRING" id="1555112.LIP_0339"/>
<feature type="signal peptide" evidence="1">
    <location>
        <begin position="1"/>
        <end position="24"/>
    </location>
</feature>
<sequence>MLNPVWLLALAAVFGLLLSGTGAAQSPLTFKTAKGPLEVTPVGHGSLMFRFDGLTIHVDPYARVADYSKLPPADQVWITHNHPDHHDPTALARVATVETRFFADPDTAKALAGSGRVTTLRNGDRLDVAENLRLEAVPAYNLVRGPRPGALFHPKGWGNGYVADFAGFRVYIAGDTECIPEMGRLGPIDLAFLPINLPYTMTPEEAVGCIKVISPAVVIPYHQGDADPNTVAQLLEGSEIEVRVLELP</sequence>